<gene>
    <name evidence="1" type="ORF">AKJ09_06075</name>
</gene>
<dbReference type="AlphaFoldDB" id="A0A0K1Q1A9"/>
<name>A0A0K1Q1A9_9BACT</name>
<proteinExistence type="predicted"/>
<sequence length="103" mass="9770">MLPGTLAGATLAGATFVGSGAACGTAGGSGAFGARAAKPEGRTLGGAPCGGIGGSGGERGGGSGRGSGVFGLAIFAFSKAFFRNRLIAFLGPFPNRMMRVGAS</sequence>
<protein>
    <submittedName>
        <fullName evidence="1">Uncharacterized protein</fullName>
    </submittedName>
</protein>
<evidence type="ECO:0000313" key="2">
    <source>
        <dbReference type="Proteomes" id="UP000064967"/>
    </source>
</evidence>
<dbReference type="KEGG" id="llu:AKJ09_06075"/>
<dbReference type="STRING" id="1391654.AKJ09_06075"/>
<dbReference type="Proteomes" id="UP000064967">
    <property type="component" value="Chromosome"/>
</dbReference>
<reference evidence="1 2" key="1">
    <citation type="submission" date="2015-08" db="EMBL/GenBank/DDBJ databases">
        <authorList>
            <person name="Babu N.S."/>
            <person name="Beckwith C.J."/>
            <person name="Beseler K.G."/>
            <person name="Brison A."/>
            <person name="Carone J.V."/>
            <person name="Caskin T.P."/>
            <person name="Diamond M."/>
            <person name="Durham M.E."/>
            <person name="Foxe J.M."/>
            <person name="Go M."/>
            <person name="Henderson B.A."/>
            <person name="Jones I.B."/>
            <person name="McGettigan J.A."/>
            <person name="Micheletti S.J."/>
            <person name="Nasrallah M.E."/>
            <person name="Ortiz D."/>
            <person name="Piller C.R."/>
            <person name="Privatt S.R."/>
            <person name="Schneider S.L."/>
            <person name="Sharp S."/>
            <person name="Smith T.C."/>
            <person name="Stanton J.D."/>
            <person name="Ullery H.E."/>
            <person name="Wilson R.J."/>
            <person name="Serrano M.G."/>
            <person name="Buck G."/>
            <person name="Lee V."/>
            <person name="Wang Y."/>
            <person name="Carvalho R."/>
            <person name="Voegtly L."/>
            <person name="Shi R."/>
            <person name="Duckworth R."/>
            <person name="Johnson A."/>
            <person name="Loviza R."/>
            <person name="Walstead R."/>
            <person name="Shah Z."/>
            <person name="Kiflezghi M."/>
            <person name="Wade K."/>
            <person name="Ball S.L."/>
            <person name="Bradley K.W."/>
            <person name="Asai D.J."/>
            <person name="Bowman C.A."/>
            <person name="Russell D.A."/>
            <person name="Pope W.H."/>
            <person name="Jacobs-Sera D."/>
            <person name="Hendrix R.W."/>
            <person name="Hatfull G.F."/>
        </authorList>
    </citation>
    <scope>NUCLEOTIDE SEQUENCE [LARGE SCALE GENOMIC DNA]</scope>
    <source>
        <strain evidence="1 2">DSM 27648</strain>
    </source>
</reference>
<keyword evidence="2" id="KW-1185">Reference proteome</keyword>
<dbReference type="EMBL" id="CP012333">
    <property type="protein sequence ID" value="AKU99411.1"/>
    <property type="molecule type" value="Genomic_DNA"/>
</dbReference>
<evidence type="ECO:0000313" key="1">
    <source>
        <dbReference type="EMBL" id="AKU99411.1"/>
    </source>
</evidence>
<accession>A0A0K1Q1A9</accession>
<organism evidence="1 2">
    <name type="scientific">Labilithrix luteola</name>
    <dbReference type="NCBI Taxonomy" id="1391654"/>
    <lineage>
        <taxon>Bacteria</taxon>
        <taxon>Pseudomonadati</taxon>
        <taxon>Myxococcota</taxon>
        <taxon>Polyangia</taxon>
        <taxon>Polyangiales</taxon>
        <taxon>Labilitrichaceae</taxon>
        <taxon>Labilithrix</taxon>
    </lineage>
</organism>